<feature type="domain" description="Transposase IS66 central" evidence="2">
    <location>
        <begin position="185"/>
        <end position="476"/>
    </location>
</feature>
<feature type="domain" description="Transposase TnpC homeodomain" evidence="4">
    <location>
        <begin position="48"/>
        <end position="121"/>
    </location>
</feature>
<dbReference type="PANTHER" id="PTHR33678:SF1">
    <property type="entry name" value="BLL1576 PROTEIN"/>
    <property type="match status" value="1"/>
</dbReference>
<evidence type="ECO:0000256" key="1">
    <source>
        <dbReference type="SAM" id="MobiDB-lite"/>
    </source>
</evidence>
<evidence type="ECO:0000313" key="7">
    <source>
        <dbReference type="Proteomes" id="UP000521868"/>
    </source>
</evidence>
<dbReference type="Pfam" id="PF13005">
    <property type="entry name" value="zf-IS66"/>
    <property type="match status" value="1"/>
</dbReference>
<gene>
    <name evidence="6" type="ORF">RAMLITH_25255</name>
</gene>
<feature type="domain" description="Transposase IS66 C-terminal" evidence="5">
    <location>
        <begin position="483"/>
        <end position="520"/>
    </location>
</feature>
<evidence type="ECO:0000259" key="4">
    <source>
        <dbReference type="Pfam" id="PF13007"/>
    </source>
</evidence>
<feature type="compositionally biased region" description="Basic and acidic residues" evidence="1">
    <location>
        <begin position="93"/>
        <end position="105"/>
    </location>
</feature>
<dbReference type="Proteomes" id="UP000521868">
    <property type="component" value="Unassembled WGS sequence"/>
</dbReference>
<dbReference type="EMBL" id="VTOX01000018">
    <property type="protein sequence ID" value="NKE69125.1"/>
    <property type="molecule type" value="Genomic_DNA"/>
</dbReference>
<keyword evidence="7" id="KW-1185">Reference proteome</keyword>
<evidence type="ECO:0000313" key="6">
    <source>
        <dbReference type="EMBL" id="NKE69125.1"/>
    </source>
</evidence>
<protein>
    <submittedName>
        <fullName evidence="6">IS66 family transposase</fullName>
    </submittedName>
</protein>
<dbReference type="RefSeq" id="WP_168110267.1">
    <property type="nucleotide sequence ID" value="NZ_VTOX01000018.1"/>
</dbReference>
<sequence>MIDVTTIDREYLDQLSVEQLRDLARQLTEQSQRASREIQWRDAKIDKLTFELAQLKRVQFGVKSERLNAEQRALFDEAVAADIAALEEQLEQLTRKPADADDGEKKKPKRAPLPPELPRVDRHHEPNNTNCSCGCQMKRIGEEVSEKLDYTPGVFTVERHIRGKWACGDCRTLVQAPVPAAVIDKGIPTAGLLAHVLVAKHADHLPLYRQEAIFARAGLAIPRSTLGAWIGQCGVRLQPVVDALKEHLLRCQVLHADETPVAMLDPGSGKTHRAYLWAYAAAQSEQLKAVVYDFTRTRAGENARVFLGHSGPDQPQRRPWTGSLVCDDYSGYCALFELGVTEAGCMAHARRKFIQLYESNKSSVAEAAVDLIAKLYEVERELHGKDLEEVLQQRRSRSAPLAKTLHEWLIAHRAKVPNGSATARAIDYSLNRWSALTRYLHDPRLPIDNNHDERQIRPWATGRKNWLFAGTLAAGQRAAAITSLIQSAKLNGHDPYAYLKDVLERLPTQRASAVDELMPHVWQRRAS</sequence>
<dbReference type="InterPro" id="IPR024474">
    <property type="entry name" value="Znf_dom_IS66"/>
</dbReference>
<dbReference type="InterPro" id="IPR024463">
    <property type="entry name" value="Transposase_TnpC_homeodom"/>
</dbReference>
<dbReference type="InterPro" id="IPR052344">
    <property type="entry name" value="Transposase-related"/>
</dbReference>
<dbReference type="Pfam" id="PF03050">
    <property type="entry name" value="DDE_Tnp_IS66"/>
    <property type="match status" value="1"/>
</dbReference>
<evidence type="ECO:0000259" key="2">
    <source>
        <dbReference type="Pfam" id="PF03050"/>
    </source>
</evidence>
<dbReference type="InterPro" id="IPR004291">
    <property type="entry name" value="Transposase_IS66_central"/>
</dbReference>
<dbReference type="PANTHER" id="PTHR33678">
    <property type="entry name" value="BLL1576 PROTEIN"/>
    <property type="match status" value="1"/>
</dbReference>
<feature type="domain" description="Transposase IS66 zinc-finger binding" evidence="3">
    <location>
        <begin position="129"/>
        <end position="170"/>
    </location>
</feature>
<reference evidence="6 7" key="1">
    <citation type="journal article" date="2020" name="Nature">
        <title>Bacterial chemolithoautotrophy via manganese oxidation.</title>
        <authorList>
            <person name="Yu H."/>
            <person name="Leadbetter J.R."/>
        </authorList>
    </citation>
    <scope>NUCLEOTIDE SEQUENCE [LARGE SCALE GENOMIC DNA]</scope>
    <source>
        <strain evidence="6 7">RBP-1</strain>
    </source>
</reference>
<proteinExistence type="predicted"/>
<comment type="caution">
    <text evidence="6">The sequence shown here is derived from an EMBL/GenBank/DDBJ whole genome shotgun (WGS) entry which is preliminary data.</text>
</comment>
<evidence type="ECO:0000259" key="5">
    <source>
        <dbReference type="Pfam" id="PF13817"/>
    </source>
</evidence>
<dbReference type="Pfam" id="PF13007">
    <property type="entry name" value="LZ_Tnp_IS66"/>
    <property type="match status" value="1"/>
</dbReference>
<evidence type="ECO:0000259" key="3">
    <source>
        <dbReference type="Pfam" id="PF13005"/>
    </source>
</evidence>
<accession>A0A7X6DL08</accession>
<dbReference type="InterPro" id="IPR039552">
    <property type="entry name" value="IS66_C"/>
</dbReference>
<organism evidence="6 7">
    <name type="scientific">Ramlibacter lithotrophicus</name>
    <dbReference type="NCBI Taxonomy" id="2606681"/>
    <lineage>
        <taxon>Bacteria</taxon>
        <taxon>Pseudomonadati</taxon>
        <taxon>Pseudomonadota</taxon>
        <taxon>Betaproteobacteria</taxon>
        <taxon>Burkholderiales</taxon>
        <taxon>Comamonadaceae</taxon>
        <taxon>Ramlibacter</taxon>
    </lineage>
</organism>
<feature type="region of interest" description="Disordered" evidence="1">
    <location>
        <begin position="93"/>
        <end position="128"/>
    </location>
</feature>
<dbReference type="AlphaFoldDB" id="A0A7X6DL08"/>
<dbReference type="Pfam" id="PF13817">
    <property type="entry name" value="DDE_Tnp_IS66_C"/>
    <property type="match status" value="1"/>
</dbReference>
<name>A0A7X6DL08_9BURK</name>
<dbReference type="NCBIfam" id="NF033517">
    <property type="entry name" value="transpos_IS66"/>
    <property type="match status" value="1"/>
</dbReference>